<gene>
    <name evidence="2" type="ORF">SAMN05192561_1302</name>
</gene>
<evidence type="ECO:0000313" key="2">
    <source>
        <dbReference type="EMBL" id="SEH67781.1"/>
    </source>
</evidence>
<dbReference type="OrthoDB" id="295770at2157"/>
<dbReference type="Proteomes" id="UP000199215">
    <property type="component" value="Unassembled WGS sequence"/>
</dbReference>
<proteinExistence type="predicted"/>
<dbReference type="Pfam" id="PF12680">
    <property type="entry name" value="SnoaL_2"/>
    <property type="match status" value="1"/>
</dbReference>
<protein>
    <submittedName>
        <fullName evidence="2">SnoaL-like domain-containing protein</fullName>
    </submittedName>
</protein>
<dbReference type="RefSeq" id="WP_092818050.1">
    <property type="nucleotide sequence ID" value="NZ_FNWU01000030.1"/>
</dbReference>
<dbReference type="InterPro" id="IPR037401">
    <property type="entry name" value="SnoaL-like"/>
</dbReference>
<dbReference type="EMBL" id="FNWU01000030">
    <property type="protein sequence ID" value="SEH67781.1"/>
    <property type="molecule type" value="Genomic_DNA"/>
</dbReference>
<evidence type="ECO:0000259" key="1">
    <source>
        <dbReference type="Pfam" id="PF12680"/>
    </source>
</evidence>
<accession>A0A1H6K7L3</accession>
<feature type="domain" description="SnoaL-like" evidence="1">
    <location>
        <begin position="10"/>
        <end position="84"/>
    </location>
</feature>
<dbReference type="InterPro" id="IPR032710">
    <property type="entry name" value="NTF2-like_dom_sf"/>
</dbReference>
<name>A0A1H6K7L3_9EURY</name>
<evidence type="ECO:0000313" key="3">
    <source>
        <dbReference type="Proteomes" id="UP000199215"/>
    </source>
</evidence>
<keyword evidence="3" id="KW-1185">Reference proteome</keyword>
<dbReference type="SUPFAM" id="SSF54427">
    <property type="entry name" value="NTF2-like"/>
    <property type="match status" value="1"/>
</dbReference>
<reference evidence="2 3" key="1">
    <citation type="submission" date="2016-10" db="EMBL/GenBank/DDBJ databases">
        <authorList>
            <person name="de Groot N.N."/>
        </authorList>
    </citation>
    <scope>NUCLEOTIDE SEQUENCE [LARGE SCALE GENOMIC DNA]</scope>
    <source>
        <strain evidence="2 3">IBRC-M10418</strain>
    </source>
</reference>
<organism evidence="2 3">
    <name type="scientific">Halopenitus malekzadehii</name>
    <dbReference type="NCBI Taxonomy" id="1267564"/>
    <lineage>
        <taxon>Archaea</taxon>
        <taxon>Methanobacteriati</taxon>
        <taxon>Methanobacteriota</taxon>
        <taxon>Stenosarchaea group</taxon>
        <taxon>Halobacteria</taxon>
        <taxon>Halobacteriales</taxon>
        <taxon>Haloferacaceae</taxon>
        <taxon>Halopenitus</taxon>
    </lineage>
</organism>
<dbReference type="Gene3D" id="3.10.450.50">
    <property type="match status" value="1"/>
</dbReference>
<dbReference type="AlphaFoldDB" id="A0A1H6K7L3"/>
<sequence>MSDTEAVLDHHLEAFATQDLEAVMADYAAGSTVVTNLGVFRGLDEIEGLFADLFDEFGQEGSTIEVDDTIVEDEFAYLLWHGDTPDNVYGFCTDTFHIPAETIEFQTFAGSIEPKH</sequence>